<evidence type="ECO:0000313" key="3">
    <source>
        <dbReference type="Proteomes" id="UP000289856"/>
    </source>
</evidence>
<dbReference type="RefSeq" id="WP_130608767.1">
    <property type="nucleotide sequence ID" value="NZ_AP019400.1"/>
</dbReference>
<dbReference type="InterPro" id="IPR029058">
    <property type="entry name" value="AB_hydrolase_fold"/>
</dbReference>
<dbReference type="Pfam" id="PF03283">
    <property type="entry name" value="PAE"/>
    <property type="match status" value="1"/>
</dbReference>
<dbReference type="EMBL" id="AP019400">
    <property type="protein sequence ID" value="BBI33293.1"/>
    <property type="molecule type" value="Genomic_DNA"/>
</dbReference>
<dbReference type="PANTHER" id="PTHR21562">
    <property type="entry name" value="NOTUM-RELATED"/>
    <property type="match status" value="1"/>
</dbReference>
<evidence type="ECO:0000313" key="2">
    <source>
        <dbReference type="EMBL" id="BBI33293.1"/>
    </source>
</evidence>
<dbReference type="InterPro" id="IPR004963">
    <property type="entry name" value="PAE/NOTUM"/>
</dbReference>
<organism evidence="2 3">
    <name type="scientific">Cohnella abietis</name>
    <dbReference type="NCBI Taxonomy" id="2507935"/>
    <lineage>
        <taxon>Bacteria</taxon>
        <taxon>Bacillati</taxon>
        <taxon>Bacillota</taxon>
        <taxon>Bacilli</taxon>
        <taxon>Bacillales</taxon>
        <taxon>Paenibacillaceae</taxon>
        <taxon>Cohnella</taxon>
    </lineage>
</organism>
<dbReference type="AlphaFoldDB" id="A0A3T1D5A3"/>
<evidence type="ECO:0008006" key="4">
    <source>
        <dbReference type="Google" id="ProtNLM"/>
    </source>
</evidence>
<dbReference type="PANTHER" id="PTHR21562:SF83">
    <property type="entry name" value="PECTIN ACETYLESTERASE 4"/>
    <property type="match status" value="1"/>
</dbReference>
<protein>
    <recommendedName>
        <fullName evidence="4">Pectinacetylesterase</fullName>
    </recommendedName>
</protein>
<name>A0A3T1D5A3_9BACL</name>
<keyword evidence="1" id="KW-1133">Transmembrane helix</keyword>
<dbReference type="Proteomes" id="UP000289856">
    <property type="component" value="Chromosome"/>
</dbReference>
<dbReference type="OrthoDB" id="9802991at2"/>
<evidence type="ECO:0000256" key="1">
    <source>
        <dbReference type="SAM" id="Phobius"/>
    </source>
</evidence>
<accession>A0A3T1D5A3</accession>
<dbReference type="KEGG" id="cohn:KCTCHS21_26920"/>
<proteinExistence type="predicted"/>
<keyword evidence="1" id="KW-0812">Transmembrane</keyword>
<gene>
    <name evidence="2" type="ORF">KCTCHS21_26920</name>
</gene>
<feature type="transmembrane region" description="Helical" evidence="1">
    <location>
        <begin position="12"/>
        <end position="30"/>
    </location>
</feature>
<dbReference type="SUPFAM" id="SSF53474">
    <property type="entry name" value="alpha/beta-Hydrolases"/>
    <property type="match status" value="1"/>
</dbReference>
<reference evidence="2 3" key="1">
    <citation type="submission" date="2019-01" db="EMBL/GenBank/DDBJ databases">
        <title>Complete genome sequence of Cohnella hallensis HS21 isolated from Korean fir (Abies koreana) rhizospheric soil.</title>
        <authorList>
            <person name="Jiang L."/>
            <person name="Kang S.W."/>
            <person name="Kim S."/>
            <person name="Jung J."/>
            <person name="Kim C.Y."/>
            <person name="Kim D.H."/>
            <person name="Kim S.W."/>
            <person name="Lee J."/>
        </authorList>
    </citation>
    <scope>NUCLEOTIDE SEQUENCE [LARGE SCALE GENOMIC DNA]</scope>
    <source>
        <strain evidence="2 3">HS21</strain>
    </source>
</reference>
<sequence>MRKISKALKISIIGLLSVIIIGSFAIYAFVIKRPTAIPEIVDTKPYEWNRVELGEKVQSSNGSGYHLLTKKGENRNWIIFFSGGGVSWDQNSAAHPIKLKNLLSGKDSGNYFPNIPFYLLSLLGGMFDNKNPNNPFREWNIVYIPYSTGDFHVGKHDAEYKKDDGSSFTMHYNGQNNVQSSLEWIYANVDKPEKLLIAGESAGGFGSAFWAGEISNHYKESEIYQYSDSSFLKSDKWPEVVDKEWHADFEKTFGFAAESDLIGSAFKGNRRLLPANIVLLQSYSLYDEILIHFQNKINDYTGPLDEKNISDWSRQMRQSVKELASTLPNYYYYLTDYDRNNKGTTSHTFSSQKTFYKAEQDGVKLLTWLDDIINNQNNYSVGSKFLEELDQ</sequence>
<dbReference type="GO" id="GO:0016787">
    <property type="term" value="F:hydrolase activity"/>
    <property type="evidence" value="ECO:0007669"/>
    <property type="project" value="InterPro"/>
</dbReference>
<keyword evidence="1" id="KW-0472">Membrane</keyword>
<keyword evidence="3" id="KW-1185">Reference proteome</keyword>